<organism evidence="3 4">
    <name type="scientific">Halorussus caseinilyticus</name>
    <dbReference type="NCBI Taxonomy" id="3034025"/>
    <lineage>
        <taxon>Archaea</taxon>
        <taxon>Methanobacteriati</taxon>
        <taxon>Methanobacteriota</taxon>
        <taxon>Stenosarchaea group</taxon>
        <taxon>Halobacteria</taxon>
        <taxon>Halobacteriales</taxon>
        <taxon>Haladaptataceae</taxon>
        <taxon>Halorussus</taxon>
    </lineage>
</organism>
<dbReference type="Proteomes" id="UP001596407">
    <property type="component" value="Unassembled WGS sequence"/>
</dbReference>
<accession>A0ABD5WN28</accession>
<dbReference type="RefSeq" id="WP_276281600.1">
    <property type="nucleotide sequence ID" value="NZ_CP119809.1"/>
</dbReference>
<dbReference type="InterPro" id="IPR010766">
    <property type="entry name" value="DRTGG"/>
</dbReference>
<dbReference type="CDD" id="cd03109">
    <property type="entry name" value="DTBS"/>
    <property type="match status" value="1"/>
</dbReference>
<dbReference type="PANTHER" id="PTHR21343:SF8">
    <property type="entry name" value="DRTGG DOMAIN-CONTAINING PROTEIN"/>
    <property type="match status" value="1"/>
</dbReference>
<comment type="caution">
    <text evidence="3">The sequence shown here is derived from an EMBL/GenBank/DDBJ whole genome shotgun (WGS) entry which is preliminary data.</text>
</comment>
<evidence type="ECO:0000259" key="2">
    <source>
        <dbReference type="Pfam" id="PF07085"/>
    </source>
</evidence>
<dbReference type="Gene3D" id="3.40.1390.20">
    <property type="entry name" value="HprK N-terminal domain-like"/>
    <property type="match status" value="1"/>
</dbReference>
<dbReference type="Gene3D" id="3.40.50.300">
    <property type="entry name" value="P-loop containing nucleotide triphosphate hydrolases"/>
    <property type="match status" value="1"/>
</dbReference>
<dbReference type="SUPFAM" id="SSF52540">
    <property type="entry name" value="P-loop containing nucleoside triphosphate hydrolases"/>
    <property type="match status" value="1"/>
</dbReference>
<sequence length="372" mass="39475">MKTILVTATEESTGKTAVALALAKLAAERGLSVGYMKPKGTRLQSNVGKTLDEDPMLARELLDLDAEMHNLEPVVYSPTFVEQAIRGREDPDELREQVRESFDSLAEGKDLMVVEGGGKLTTGGIVGLTDPDVAELLDAEVLLLSKYEQSGDVDDLLAAADDVRAGGEDRLLGVLFNAVQEGNFDGLETEVVPFLENRGVPVLGVVPREQELAGVTVADLAEELSAEQLNSAPGDAFVERFLVGAMSGDSALRHLRRTKDAALITGGDRPDLQRVALEAPGVKCLILTGGFRPPGAVVGKAEEKGVPVLLVQSDTLTTIERAEDVVRSGRTRDAETVETMRDLLHDHADVEAIIGDSASAPGDGTESEGDEA</sequence>
<proteinExistence type="predicted"/>
<dbReference type="SUPFAM" id="SSF75138">
    <property type="entry name" value="HprK N-terminal domain-like"/>
    <property type="match status" value="1"/>
</dbReference>
<dbReference type="PANTHER" id="PTHR21343">
    <property type="entry name" value="DETHIOBIOTIN SYNTHETASE"/>
    <property type="match status" value="1"/>
</dbReference>
<dbReference type="InterPro" id="IPR028979">
    <property type="entry name" value="Ser_kin/Pase_Hpr-like_N_sf"/>
</dbReference>
<evidence type="ECO:0000313" key="4">
    <source>
        <dbReference type="Proteomes" id="UP001596407"/>
    </source>
</evidence>
<dbReference type="AlphaFoldDB" id="A0ABD5WN28"/>
<dbReference type="GeneID" id="79302810"/>
<name>A0ABD5WN28_9EURY</name>
<evidence type="ECO:0000313" key="3">
    <source>
        <dbReference type="EMBL" id="MFC7080552.1"/>
    </source>
</evidence>
<keyword evidence="1" id="KW-0315">Glutamine amidotransferase</keyword>
<dbReference type="InterPro" id="IPR027417">
    <property type="entry name" value="P-loop_NTPase"/>
</dbReference>
<protein>
    <submittedName>
        <fullName evidence="3">Phosphotransacetylase family protein</fullName>
    </submittedName>
</protein>
<dbReference type="Pfam" id="PF13500">
    <property type="entry name" value="AAA_26"/>
    <property type="match status" value="1"/>
</dbReference>
<gene>
    <name evidence="3" type="ORF">ACFQJ6_10900</name>
</gene>
<keyword evidence="4" id="KW-1185">Reference proteome</keyword>
<feature type="domain" description="DRTGG" evidence="2">
    <location>
        <begin position="219"/>
        <end position="323"/>
    </location>
</feature>
<evidence type="ECO:0000256" key="1">
    <source>
        <dbReference type="ARBA" id="ARBA00022962"/>
    </source>
</evidence>
<dbReference type="Pfam" id="PF07085">
    <property type="entry name" value="DRTGG"/>
    <property type="match status" value="1"/>
</dbReference>
<dbReference type="EMBL" id="JBHSZH010000005">
    <property type="protein sequence ID" value="MFC7080552.1"/>
    <property type="molecule type" value="Genomic_DNA"/>
</dbReference>
<reference evidence="3 4" key="1">
    <citation type="journal article" date="2019" name="Int. J. Syst. Evol. Microbiol.">
        <title>The Global Catalogue of Microorganisms (GCM) 10K type strain sequencing project: providing services to taxonomists for standard genome sequencing and annotation.</title>
        <authorList>
            <consortium name="The Broad Institute Genomics Platform"/>
            <consortium name="The Broad Institute Genome Sequencing Center for Infectious Disease"/>
            <person name="Wu L."/>
            <person name="Ma J."/>
        </authorList>
    </citation>
    <scope>NUCLEOTIDE SEQUENCE [LARGE SCALE GENOMIC DNA]</scope>
    <source>
        <strain evidence="3 4">DT72</strain>
    </source>
</reference>